<reference evidence="1" key="2">
    <citation type="journal article" date="2015" name="Data Brief">
        <title>Shoot transcriptome of the giant reed, Arundo donax.</title>
        <authorList>
            <person name="Barrero R.A."/>
            <person name="Guerrero F.D."/>
            <person name="Moolhuijzen P."/>
            <person name="Goolsby J.A."/>
            <person name="Tidwell J."/>
            <person name="Bellgard S.E."/>
            <person name="Bellgard M.I."/>
        </authorList>
    </citation>
    <scope>NUCLEOTIDE SEQUENCE</scope>
    <source>
        <tissue evidence="1">Shoot tissue taken approximately 20 cm above the soil surface</tissue>
    </source>
</reference>
<protein>
    <submittedName>
        <fullName evidence="1">Uncharacterized protein</fullName>
    </submittedName>
</protein>
<evidence type="ECO:0000313" key="1">
    <source>
        <dbReference type="EMBL" id="JAD86952.1"/>
    </source>
</evidence>
<sequence>MTRRRTRAWRRGGAPAA</sequence>
<dbReference type="EMBL" id="GBRH01210943">
    <property type="protein sequence ID" value="JAD86952.1"/>
    <property type="molecule type" value="Transcribed_RNA"/>
</dbReference>
<proteinExistence type="predicted"/>
<name>A0A0A9DT59_ARUDO</name>
<organism evidence="1">
    <name type="scientific">Arundo donax</name>
    <name type="common">Giant reed</name>
    <name type="synonym">Donax arundinaceus</name>
    <dbReference type="NCBI Taxonomy" id="35708"/>
    <lineage>
        <taxon>Eukaryota</taxon>
        <taxon>Viridiplantae</taxon>
        <taxon>Streptophyta</taxon>
        <taxon>Embryophyta</taxon>
        <taxon>Tracheophyta</taxon>
        <taxon>Spermatophyta</taxon>
        <taxon>Magnoliopsida</taxon>
        <taxon>Liliopsida</taxon>
        <taxon>Poales</taxon>
        <taxon>Poaceae</taxon>
        <taxon>PACMAD clade</taxon>
        <taxon>Arundinoideae</taxon>
        <taxon>Arundineae</taxon>
        <taxon>Arundo</taxon>
    </lineage>
</organism>
<reference evidence="1" key="1">
    <citation type="submission" date="2014-09" db="EMBL/GenBank/DDBJ databases">
        <authorList>
            <person name="Magalhaes I.L.F."/>
            <person name="Oliveira U."/>
            <person name="Santos F.R."/>
            <person name="Vidigal T.H.D.A."/>
            <person name="Brescovit A.D."/>
            <person name="Santos A.J."/>
        </authorList>
    </citation>
    <scope>NUCLEOTIDE SEQUENCE</scope>
    <source>
        <tissue evidence="1">Shoot tissue taken approximately 20 cm above the soil surface</tissue>
    </source>
</reference>
<dbReference type="AlphaFoldDB" id="A0A0A9DT59"/>
<accession>A0A0A9DT59</accession>